<dbReference type="AlphaFoldDB" id="A0A6L8MGQ8"/>
<keyword evidence="1" id="KW-0812">Transmembrane</keyword>
<evidence type="ECO:0000256" key="1">
    <source>
        <dbReference type="SAM" id="Phobius"/>
    </source>
</evidence>
<feature type="transmembrane region" description="Helical" evidence="1">
    <location>
        <begin position="12"/>
        <end position="34"/>
    </location>
</feature>
<reference evidence="4 5" key="1">
    <citation type="submission" date="2019-12" db="EMBL/GenBank/DDBJ databases">
        <title>Novel species isolated from a subtropical stream in China.</title>
        <authorList>
            <person name="Lu H."/>
        </authorList>
    </citation>
    <scope>NUCLEOTIDE SEQUENCE [LARGE SCALE GENOMIC DNA]</scope>
    <source>
        <strain evidence="3 5">FT50W</strain>
        <strain evidence="2 4">FT94W</strain>
    </source>
</reference>
<name>A0A6L8MGQ8_9BURK</name>
<accession>A0A6L8MGQ8</accession>
<keyword evidence="4" id="KW-1185">Reference proteome</keyword>
<evidence type="ECO:0000313" key="3">
    <source>
        <dbReference type="EMBL" id="MYM81012.1"/>
    </source>
</evidence>
<evidence type="ECO:0000313" key="2">
    <source>
        <dbReference type="EMBL" id="MYM35815.1"/>
    </source>
</evidence>
<gene>
    <name evidence="2" type="ORF">GTP38_15880</name>
    <name evidence="3" type="ORF">GTP44_03435</name>
</gene>
<organism evidence="3 5">
    <name type="scientific">Duganella lactea</name>
    <dbReference type="NCBI Taxonomy" id="2692173"/>
    <lineage>
        <taxon>Bacteria</taxon>
        <taxon>Pseudomonadati</taxon>
        <taxon>Pseudomonadota</taxon>
        <taxon>Betaproteobacteria</taxon>
        <taxon>Burkholderiales</taxon>
        <taxon>Oxalobacteraceae</taxon>
        <taxon>Telluria group</taxon>
        <taxon>Duganella</taxon>
    </lineage>
</organism>
<dbReference type="Proteomes" id="UP000449678">
    <property type="component" value="Unassembled WGS sequence"/>
</dbReference>
<feature type="transmembrane region" description="Helical" evidence="1">
    <location>
        <begin position="183"/>
        <end position="201"/>
    </location>
</feature>
<evidence type="ECO:0000313" key="4">
    <source>
        <dbReference type="Proteomes" id="UP000449678"/>
    </source>
</evidence>
<feature type="transmembrane region" description="Helical" evidence="1">
    <location>
        <begin position="46"/>
        <end position="68"/>
    </location>
</feature>
<proteinExistence type="predicted"/>
<dbReference type="Proteomes" id="UP000474565">
    <property type="component" value="Unassembled WGS sequence"/>
</dbReference>
<evidence type="ECO:0000313" key="5">
    <source>
        <dbReference type="Proteomes" id="UP000474565"/>
    </source>
</evidence>
<keyword evidence="1" id="KW-0472">Membrane</keyword>
<protein>
    <submittedName>
        <fullName evidence="3">Uncharacterized protein</fullName>
    </submittedName>
</protein>
<comment type="caution">
    <text evidence="3">The sequence shown here is derived from an EMBL/GenBank/DDBJ whole genome shotgun (WGS) entry which is preliminary data.</text>
</comment>
<feature type="transmembrane region" description="Helical" evidence="1">
    <location>
        <begin position="136"/>
        <end position="154"/>
    </location>
</feature>
<dbReference type="EMBL" id="WWCO01000010">
    <property type="protein sequence ID" value="MYM35815.1"/>
    <property type="molecule type" value="Genomic_DNA"/>
</dbReference>
<feature type="transmembrane region" description="Helical" evidence="1">
    <location>
        <begin position="105"/>
        <end position="130"/>
    </location>
</feature>
<keyword evidence="1" id="KW-1133">Transmembrane helix</keyword>
<sequence length="235" mass="24901">MSLPELSLQIIYARLAWTLIAASMLLSVLPSLLPKLFPALAQRTKLIVAGTVALVMVLPGAASPAHWLTLVFQYPSGLLAGYSLVALCARWTAKPVDFLLHPAFALLLSLLGVVLYLDAFGVLALGLYYRGFDADAAAVLAIAAALAGVAAIWLRFGAGGAALLTAVLLFSLLRLPTGNLWDALLDPLLWAWALGSVVVAARRQYLRRKAGSVARPLDDLNAAPELLRPRAGGIE</sequence>
<dbReference type="EMBL" id="WWCP01000002">
    <property type="protein sequence ID" value="MYM81012.1"/>
    <property type="molecule type" value="Genomic_DNA"/>
</dbReference>
<dbReference type="RefSeq" id="WP_160991189.1">
    <property type="nucleotide sequence ID" value="NZ_WWCO01000010.1"/>
</dbReference>